<dbReference type="STRING" id="673521.SAMN05660991_04167"/>
<dbReference type="GO" id="GO:0047617">
    <property type="term" value="F:fatty acyl-CoA hydrolase activity"/>
    <property type="evidence" value="ECO:0007669"/>
    <property type="project" value="InterPro"/>
</dbReference>
<feature type="domain" description="Acyl-CoA thioesterase-like C-terminal" evidence="5">
    <location>
        <begin position="123"/>
        <end position="263"/>
    </location>
</feature>
<feature type="region of interest" description="Disordered" evidence="3">
    <location>
        <begin position="104"/>
        <end position="124"/>
    </location>
</feature>
<dbReference type="Pfam" id="PF20789">
    <property type="entry name" value="4HBT_3C"/>
    <property type="match status" value="1"/>
</dbReference>
<dbReference type="InterPro" id="IPR029069">
    <property type="entry name" value="HotDog_dom_sf"/>
</dbReference>
<feature type="region of interest" description="Disordered" evidence="3">
    <location>
        <begin position="261"/>
        <end position="281"/>
    </location>
</feature>
<dbReference type="Proteomes" id="UP000198960">
    <property type="component" value="Unassembled WGS sequence"/>
</dbReference>
<dbReference type="Pfam" id="PF13622">
    <property type="entry name" value="4HBT_3"/>
    <property type="match status" value="1"/>
</dbReference>
<dbReference type="PANTHER" id="PTHR11066">
    <property type="entry name" value="ACYL-COA THIOESTERASE"/>
    <property type="match status" value="1"/>
</dbReference>
<evidence type="ECO:0000256" key="3">
    <source>
        <dbReference type="SAM" id="MobiDB-lite"/>
    </source>
</evidence>
<dbReference type="InterPro" id="IPR003703">
    <property type="entry name" value="Acyl_CoA_thio"/>
</dbReference>
<gene>
    <name evidence="6" type="ORF">SAMN05660991_04167</name>
</gene>
<evidence type="ECO:0000313" key="6">
    <source>
        <dbReference type="EMBL" id="SEP23705.1"/>
    </source>
</evidence>
<dbReference type="InterPro" id="IPR042171">
    <property type="entry name" value="Acyl-CoA_hotdog"/>
</dbReference>
<feature type="domain" description="Acyl-CoA thioesterase-like N-terminal HotDog" evidence="4">
    <location>
        <begin position="24"/>
        <end position="105"/>
    </location>
</feature>
<dbReference type="RefSeq" id="WP_091948275.1">
    <property type="nucleotide sequence ID" value="NZ_FOEE01000017.1"/>
</dbReference>
<evidence type="ECO:0000259" key="4">
    <source>
        <dbReference type="Pfam" id="PF13622"/>
    </source>
</evidence>
<organism evidence="6 7">
    <name type="scientific">Trujillonella endophytica</name>
    <dbReference type="NCBI Taxonomy" id="673521"/>
    <lineage>
        <taxon>Bacteria</taxon>
        <taxon>Bacillati</taxon>
        <taxon>Actinomycetota</taxon>
        <taxon>Actinomycetes</taxon>
        <taxon>Geodermatophilales</taxon>
        <taxon>Geodermatophilaceae</taxon>
        <taxon>Trujillonella</taxon>
    </lineage>
</organism>
<dbReference type="PANTHER" id="PTHR11066:SF34">
    <property type="entry name" value="ACYL-COENZYME A THIOESTERASE 8"/>
    <property type="match status" value="1"/>
</dbReference>
<keyword evidence="7" id="KW-1185">Reference proteome</keyword>
<reference evidence="7" key="1">
    <citation type="submission" date="2016-10" db="EMBL/GenBank/DDBJ databases">
        <authorList>
            <person name="Varghese N."/>
            <person name="Submissions S."/>
        </authorList>
    </citation>
    <scope>NUCLEOTIDE SEQUENCE [LARGE SCALE GENOMIC DNA]</scope>
    <source>
        <strain evidence="7">DSM 45413</strain>
    </source>
</reference>
<evidence type="ECO:0000256" key="1">
    <source>
        <dbReference type="ARBA" id="ARBA00006538"/>
    </source>
</evidence>
<evidence type="ECO:0000259" key="5">
    <source>
        <dbReference type="Pfam" id="PF20789"/>
    </source>
</evidence>
<evidence type="ECO:0000313" key="7">
    <source>
        <dbReference type="Proteomes" id="UP000198960"/>
    </source>
</evidence>
<protein>
    <submittedName>
        <fullName evidence="6">Acyl-CoA thioesterase-2</fullName>
    </submittedName>
</protein>
<dbReference type="InterPro" id="IPR049450">
    <property type="entry name" value="ACOT8-like_C"/>
</dbReference>
<dbReference type="AlphaFoldDB" id="A0A1H8W7S9"/>
<dbReference type="GO" id="GO:0009062">
    <property type="term" value="P:fatty acid catabolic process"/>
    <property type="evidence" value="ECO:0007669"/>
    <property type="project" value="TreeGrafter"/>
</dbReference>
<feature type="compositionally biased region" description="Basic and acidic residues" evidence="3">
    <location>
        <begin position="106"/>
        <end position="124"/>
    </location>
</feature>
<dbReference type="OrthoDB" id="9781019at2"/>
<dbReference type="CDD" id="cd03444">
    <property type="entry name" value="Thioesterase_II_repeat1"/>
    <property type="match status" value="1"/>
</dbReference>
<dbReference type="CDD" id="cd03445">
    <property type="entry name" value="Thioesterase_II_repeat2"/>
    <property type="match status" value="1"/>
</dbReference>
<sequence length="281" mass="31197">MTDILDVLSVERLDADVFRGHPVPTNMARTYGGQVAGQAMMAAVHTVGEAQQVHSLHGYFLRPGRPQQPILLLVDRLRSGRGFSTRQVNAVQDGETIFSMSASFHAGDEGPEHQEAPPEVPRPETLPRVDSLGGAFAREWPNWDAVRVPEPEAERVVGRPRQLFWVRYRNRLPDDPAFHVGALTYLSDMFLIGTSTSLHAPEPGLQVATLDHALWFLRPFRADEWLLYDQVSPSAGAGRTYNQGRITDLRGRLVATVVQEGLMRRPRTQQPPAAEGADRGL</sequence>
<dbReference type="Gene3D" id="2.40.160.210">
    <property type="entry name" value="Acyl-CoA thioesterase, double hotdog domain"/>
    <property type="match status" value="1"/>
</dbReference>
<evidence type="ECO:0000256" key="2">
    <source>
        <dbReference type="ARBA" id="ARBA00022801"/>
    </source>
</evidence>
<accession>A0A1H8W7S9</accession>
<dbReference type="InterPro" id="IPR049449">
    <property type="entry name" value="TesB_ACOT8-like_N"/>
</dbReference>
<dbReference type="SUPFAM" id="SSF54637">
    <property type="entry name" value="Thioesterase/thiol ester dehydrase-isomerase"/>
    <property type="match status" value="2"/>
</dbReference>
<comment type="similarity">
    <text evidence="1">Belongs to the C/M/P thioester hydrolase family.</text>
</comment>
<dbReference type="EMBL" id="FOEE01000017">
    <property type="protein sequence ID" value="SEP23705.1"/>
    <property type="molecule type" value="Genomic_DNA"/>
</dbReference>
<keyword evidence="2" id="KW-0378">Hydrolase</keyword>
<proteinExistence type="inferred from homology"/>
<name>A0A1H8W7S9_9ACTN</name>
<dbReference type="GO" id="GO:0006637">
    <property type="term" value="P:acyl-CoA metabolic process"/>
    <property type="evidence" value="ECO:0007669"/>
    <property type="project" value="InterPro"/>
</dbReference>